<feature type="compositionally biased region" description="Low complexity" evidence="1">
    <location>
        <begin position="279"/>
        <end position="291"/>
    </location>
</feature>
<feature type="compositionally biased region" description="Acidic residues" evidence="1">
    <location>
        <begin position="163"/>
        <end position="181"/>
    </location>
</feature>
<protein>
    <recommendedName>
        <fullName evidence="2">Nucleoplasmin-like domain-containing protein</fullName>
    </recommendedName>
</protein>
<feature type="compositionally biased region" description="Low complexity" evidence="1">
    <location>
        <begin position="136"/>
        <end position="155"/>
    </location>
</feature>
<reference evidence="3 4" key="1">
    <citation type="journal article" date="2021" name="Comput. Struct. Biotechnol. J.">
        <title>De novo genome assembly of the potent medicinal plant Rehmannia glutinosa using nanopore technology.</title>
        <authorList>
            <person name="Ma L."/>
            <person name="Dong C."/>
            <person name="Song C."/>
            <person name="Wang X."/>
            <person name="Zheng X."/>
            <person name="Niu Y."/>
            <person name="Chen S."/>
            <person name="Feng W."/>
        </authorList>
    </citation>
    <scope>NUCLEOTIDE SEQUENCE [LARGE SCALE GENOMIC DNA]</scope>
    <source>
        <strain evidence="3">DH-2019</strain>
    </source>
</reference>
<evidence type="ECO:0000313" key="3">
    <source>
        <dbReference type="EMBL" id="KAK6163489.1"/>
    </source>
</evidence>
<accession>A0ABR0XWE1</accession>
<comment type="caution">
    <text evidence="3">The sequence shown here is derived from an EMBL/GenBank/DDBJ whole genome shotgun (WGS) entry which is preliminary data.</text>
</comment>
<keyword evidence="4" id="KW-1185">Reference proteome</keyword>
<dbReference type="EMBL" id="JABTTQ020000001">
    <property type="protein sequence ID" value="KAK6163489.1"/>
    <property type="molecule type" value="Genomic_DNA"/>
</dbReference>
<feature type="domain" description="Nucleoplasmin-like" evidence="2">
    <location>
        <begin position="3"/>
        <end position="94"/>
    </location>
</feature>
<gene>
    <name evidence="3" type="ORF">DH2020_000353</name>
</gene>
<feature type="compositionally biased region" description="Basic and acidic residues" evidence="1">
    <location>
        <begin position="124"/>
        <end position="135"/>
    </location>
</feature>
<name>A0ABR0XWE1_REHGL</name>
<feature type="region of interest" description="Disordered" evidence="1">
    <location>
        <begin position="101"/>
        <end position="299"/>
    </location>
</feature>
<dbReference type="Pfam" id="PF17800">
    <property type="entry name" value="NPL"/>
    <property type="match status" value="1"/>
</dbReference>
<sequence>MEFWGVEVKPGVPLKVQPEFGKLIHISQAALGEVKDAKAAKNVPLRMKIDGKNFIIGSLSAEDRTQLMFDLVFEREFELSHDWKNGSVYFIGYIADDPVSDGEDLSDDFEDESEDELVGNQENGEIKPKSEDAKAAKGPAAAAAKAANGAAVAKATTKKEEQSDSDDDEDDDESDSDEEMALDGLAQGDSSDDVSGEDSEEDDSSEEELPKNVQQSKKRPAESAKQTPISAKKPKASTPEKTGNKKGHNATPFPSKPAGKTPPGKKPNQQTPKSGGQFSGKSGNKSFNSKNAKGRHGGK</sequence>
<dbReference type="Gene3D" id="2.60.120.340">
    <property type="entry name" value="Nucleoplasmin core domain"/>
    <property type="match status" value="1"/>
</dbReference>
<organism evidence="3 4">
    <name type="scientific">Rehmannia glutinosa</name>
    <name type="common">Chinese foxglove</name>
    <dbReference type="NCBI Taxonomy" id="99300"/>
    <lineage>
        <taxon>Eukaryota</taxon>
        <taxon>Viridiplantae</taxon>
        <taxon>Streptophyta</taxon>
        <taxon>Embryophyta</taxon>
        <taxon>Tracheophyta</taxon>
        <taxon>Spermatophyta</taxon>
        <taxon>Magnoliopsida</taxon>
        <taxon>eudicotyledons</taxon>
        <taxon>Gunneridae</taxon>
        <taxon>Pentapetalae</taxon>
        <taxon>asterids</taxon>
        <taxon>lamiids</taxon>
        <taxon>Lamiales</taxon>
        <taxon>Orobanchaceae</taxon>
        <taxon>Rehmannieae</taxon>
        <taxon>Rehmannia</taxon>
    </lineage>
</organism>
<evidence type="ECO:0000259" key="2">
    <source>
        <dbReference type="Pfam" id="PF17800"/>
    </source>
</evidence>
<proteinExistence type="predicted"/>
<dbReference type="InterPro" id="IPR041232">
    <property type="entry name" value="NPL"/>
</dbReference>
<feature type="compositionally biased region" description="Acidic residues" evidence="1">
    <location>
        <begin position="101"/>
        <end position="117"/>
    </location>
</feature>
<dbReference type="Proteomes" id="UP001318860">
    <property type="component" value="Unassembled WGS sequence"/>
</dbReference>
<feature type="compositionally biased region" description="Acidic residues" evidence="1">
    <location>
        <begin position="190"/>
        <end position="207"/>
    </location>
</feature>
<evidence type="ECO:0000256" key="1">
    <source>
        <dbReference type="SAM" id="MobiDB-lite"/>
    </source>
</evidence>
<evidence type="ECO:0000313" key="4">
    <source>
        <dbReference type="Proteomes" id="UP001318860"/>
    </source>
</evidence>